<dbReference type="Proteomes" id="UP000717585">
    <property type="component" value="Unassembled WGS sequence"/>
</dbReference>
<dbReference type="AlphaFoldDB" id="A0A8J6AV97"/>
<sequence>MLFRRKTIVPEEVKNPRYRHLPSTHADGTNDMMTKWVGRFFLSMEERRRAVIGRYPMFDRPHTITFVEALTPYLGASFLFGTVVGGSFGATVAASNSRLYPNWRTRVDASFLAFLRYGFKTGLYCVAAAPVVLGSTALVTKLIPTEGEEAGTKEP</sequence>
<comment type="caution">
    <text evidence="1">The sequence shown here is derived from an EMBL/GenBank/DDBJ whole genome shotgun (WGS) entry which is preliminary data.</text>
</comment>
<keyword evidence="2" id="KW-1185">Reference proteome</keyword>
<gene>
    <name evidence="1" type="ORF">J8273_5452</name>
</gene>
<organism evidence="1 2">
    <name type="scientific">Carpediemonas membranifera</name>
    <dbReference type="NCBI Taxonomy" id="201153"/>
    <lineage>
        <taxon>Eukaryota</taxon>
        <taxon>Metamonada</taxon>
        <taxon>Carpediemonas-like organisms</taxon>
        <taxon>Carpediemonas</taxon>
    </lineage>
</organism>
<reference evidence="1" key="1">
    <citation type="submission" date="2021-05" db="EMBL/GenBank/DDBJ databases">
        <title>A free-living protist that lacks canonical eukaryotic 1 DNA replication and segregation systems.</title>
        <authorList>
            <person name="Salas-Leiva D.E."/>
            <person name="Tromer E.C."/>
            <person name="Curtis B.A."/>
            <person name="Jerlstrom-Hultqvist J."/>
            <person name="Kolisko M."/>
            <person name="Yi Z."/>
            <person name="Salas-Leiva J.S."/>
            <person name="Gallot-Lavallee L."/>
            <person name="Kops G.J.P.L."/>
            <person name="Archibald J.M."/>
            <person name="Simpson A.G.B."/>
            <person name="Roger A.J."/>
        </authorList>
    </citation>
    <scope>NUCLEOTIDE SEQUENCE</scope>
    <source>
        <strain evidence="1">BICM</strain>
    </source>
</reference>
<dbReference type="EMBL" id="JAHDYR010000038">
    <property type="protein sequence ID" value="KAG9392460.1"/>
    <property type="molecule type" value="Genomic_DNA"/>
</dbReference>
<proteinExistence type="predicted"/>
<accession>A0A8J6AV97</accession>
<protein>
    <submittedName>
        <fullName evidence="1">Uncharacterized protein</fullName>
    </submittedName>
</protein>
<evidence type="ECO:0000313" key="2">
    <source>
        <dbReference type="Proteomes" id="UP000717585"/>
    </source>
</evidence>
<evidence type="ECO:0000313" key="1">
    <source>
        <dbReference type="EMBL" id="KAG9392460.1"/>
    </source>
</evidence>
<name>A0A8J6AV97_9EUKA</name>